<dbReference type="PROSITE" id="PS50012">
    <property type="entry name" value="RCC1_3"/>
    <property type="match status" value="6"/>
</dbReference>
<evidence type="ECO:0000256" key="3">
    <source>
        <dbReference type="SAM" id="MobiDB-lite"/>
    </source>
</evidence>
<feature type="region of interest" description="Disordered" evidence="3">
    <location>
        <begin position="360"/>
        <end position="401"/>
    </location>
</feature>
<feature type="repeat" description="RCC1" evidence="2">
    <location>
        <begin position="70"/>
        <end position="137"/>
    </location>
</feature>
<organism evidence="5 6">
    <name type="scientific">Micromonas commoda (strain RCC299 / NOUM17 / CCMP2709)</name>
    <name type="common">Picoplanktonic green alga</name>
    <dbReference type="NCBI Taxonomy" id="296587"/>
    <lineage>
        <taxon>Eukaryota</taxon>
        <taxon>Viridiplantae</taxon>
        <taxon>Chlorophyta</taxon>
        <taxon>Mamiellophyceae</taxon>
        <taxon>Mamiellales</taxon>
        <taxon>Mamiellaceae</taxon>
        <taxon>Micromonas</taxon>
    </lineage>
</organism>
<dbReference type="Gene3D" id="2.130.10.30">
    <property type="entry name" value="Regulator of chromosome condensation 1/beta-lactamase-inhibitor protein II"/>
    <property type="match status" value="2"/>
</dbReference>
<dbReference type="Pfam" id="PF00415">
    <property type="entry name" value="RCC1"/>
    <property type="match status" value="1"/>
</dbReference>
<dbReference type="SUPFAM" id="SSF50985">
    <property type="entry name" value="RCC1/BLIP-II"/>
    <property type="match status" value="2"/>
</dbReference>
<dbReference type="PRINTS" id="PR00633">
    <property type="entry name" value="RCCNDNSATION"/>
</dbReference>
<dbReference type="STRING" id="296587.C1EHY5"/>
<accession>C1EHY5</accession>
<reference evidence="5 6" key="1">
    <citation type="journal article" date="2009" name="Science">
        <title>Green evolution and dynamic adaptations revealed by genomes of the marine picoeukaryotes Micromonas.</title>
        <authorList>
            <person name="Worden A.Z."/>
            <person name="Lee J.H."/>
            <person name="Mock T."/>
            <person name="Rouze P."/>
            <person name="Simmons M.P."/>
            <person name="Aerts A.L."/>
            <person name="Allen A.E."/>
            <person name="Cuvelier M.L."/>
            <person name="Derelle E."/>
            <person name="Everett M.V."/>
            <person name="Foulon E."/>
            <person name="Grimwood J."/>
            <person name="Gundlach H."/>
            <person name="Henrissat B."/>
            <person name="Napoli C."/>
            <person name="McDonald S.M."/>
            <person name="Parker M.S."/>
            <person name="Rombauts S."/>
            <person name="Salamov A."/>
            <person name="Von Dassow P."/>
            <person name="Badger J.H."/>
            <person name="Coutinho P.M."/>
            <person name="Demir E."/>
            <person name="Dubchak I."/>
            <person name="Gentemann C."/>
            <person name="Eikrem W."/>
            <person name="Gready J.E."/>
            <person name="John U."/>
            <person name="Lanier W."/>
            <person name="Lindquist E.A."/>
            <person name="Lucas S."/>
            <person name="Mayer K.F."/>
            <person name="Moreau H."/>
            <person name="Not F."/>
            <person name="Otillar R."/>
            <person name="Panaud O."/>
            <person name="Pangilinan J."/>
            <person name="Paulsen I."/>
            <person name="Piegu B."/>
            <person name="Poliakov A."/>
            <person name="Robbens S."/>
            <person name="Schmutz J."/>
            <person name="Toulza E."/>
            <person name="Wyss T."/>
            <person name="Zelensky A."/>
            <person name="Zhou K."/>
            <person name="Armbrust E.V."/>
            <person name="Bhattacharya D."/>
            <person name="Goodenough U.W."/>
            <person name="Van de Peer Y."/>
            <person name="Grigoriev I.V."/>
        </authorList>
    </citation>
    <scope>NUCLEOTIDE SEQUENCE [LARGE SCALE GENOMIC DNA]</scope>
    <source>
        <strain evidence="6">RCC299 / NOUM17</strain>
    </source>
</reference>
<dbReference type="EMBL" id="CP001333">
    <property type="protein sequence ID" value="ACO67763.1"/>
    <property type="molecule type" value="Genomic_DNA"/>
</dbReference>
<evidence type="ECO:0000313" key="6">
    <source>
        <dbReference type="Proteomes" id="UP000002009"/>
    </source>
</evidence>
<dbReference type="PROSITE" id="PS00626">
    <property type="entry name" value="RCC1_2"/>
    <property type="match status" value="2"/>
</dbReference>
<keyword evidence="6" id="KW-1185">Reference proteome</keyword>
<feature type="repeat" description="RCC1" evidence="2">
    <location>
        <begin position="17"/>
        <end position="69"/>
    </location>
</feature>
<feature type="repeat" description="RCC1" evidence="2">
    <location>
        <begin position="139"/>
        <end position="183"/>
    </location>
</feature>
<dbReference type="InterPro" id="IPR051625">
    <property type="entry name" value="Signaling_Regulatory_Domain"/>
</dbReference>
<evidence type="ECO:0000256" key="2">
    <source>
        <dbReference type="PROSITE-ProRule" id="PRU00235"/>
    </source>
</evidence>
<gene>
    <name evidence="5" type="ORF">MICPUN_88752</name>
</gene>
<dbReference type="InterPro" id="IPR058923">
    <property type="entry name" value="RCC1-like_dom"/>
</dbReference>
<dbReference type="InterPro" id="IPR000408">
    <property type="entry name" value="Reg_chr_condens"/>
</dbReference>
<feature type="repeat" description="RCC1" evidence="2">
    <location>
        <begin position="184"/>
        <end position="235"/>
    </location>
</feature>
<dbReference type="KEGG" id="mis:MICPUN_88752"/>
<dbReference type="Pfam" id="PF25390">
    <property type="entry name" value="WD40_RLD"/>
    <property type="match status" value="1"/>
</dbReference>
<dbReference type="GeneID" id="8249264"/>
<dbReference type="InParanoid" id="C1EHY5"/>
<feature type="compositionally biased region" description="Low complexity" evidence="3">
    <location>
        <begin position="372"/>
        <end position="401"/>
    </location>
</feature>
<dbReference type="FunCoup" id="C1EHY5">
    <property type="interactions" value="1154"/>
</dbReference>
<feature type="repeat" description="RCC1" evidence="2">
    <location>
        <begin position="236"/>
        <end position="303"/>
    </location>
</feature>
<dbReference type="InterPro" id="IPR009091">
    <property type="entry name" value="RCC1/BLIP-II"/>
</dbReference>
<dbReference type="Proteomes" id="UP000002009">
    <property type="component" value="Chromosome 15"/>
</dbReference>
<dbReference type="OMA" id="IFVWGTG"/>
<feature type="non-terminal residue" evidence="5">
    <location>
        <position position="1"/>
    </location>
</feature>
<protein>
    <recommendedName>
        <fullName evidence="4">RCC1-like domain-containing protein</fullName>
    </recommendedName>
</protein>
<evidence type="ECO:0000313" key="5">
    <source>
        <dbReference type="EMBL" id="ACO67763.1"/>
    </source>
</evidence>
<dbReference type="PANTHER" id="PTHR22872:SF2">
    <property type="entry name" value="INHIBITOR OF BRUTON TYROSINE KINASE"/>
    <property type="match status" value="1"/>
</dbReference>
<keyword evidence="1" id="KW-0677">Repeat</keyword>
<dbReference type="AlphaFoldDB" id="C1EHY5"/>
<evidence type="ECO:0000256" key="1">
    <source>
        <dbReference type="ARBA" id="ARBA00022737"/>
    </source>
</evidence>
<evidence type="ECO:0000259" key="4">
    <source>
        <dbReference type="Pfam" id="PF25390"/>
    </source>
</evidence>
<feature type="domain" description="RCC1-like" evidence="4">
    <location>
        <begin position="2"/>
        <end position="266"/>
    </location>
</feature>
<dbReference type="RefSeq" id="XP_002506505.1">
    <property type="nucleotide sequence ID" value="XM_002506459.1"/>
</dbReference>
<name>C1EHY5_MICCC</name>
<dbReference type="PANTHER" id="PTHR22872">
    <property type="entry name" value="BTK-BINDING PROTEIN-RELATED"/>
    <property type="match status" value="1"/>
</dbReference>
<proteinExistence type="predicted"/>
<dbReference type="OrthoDB" id="497684at2759"/>
<dbReference type="eggNOG" id="KOG1426">
    <property type="taxonomic scope" value="Eukaryota"/>
</dbReference>
<feature type="repeat" description="RCC1" evidence="2">
    <location>
        <begin position="304"/>
        <end position="361"/>
    </location>
</feature>
<sequence length="401" mass="41373">KAILAGSRNSAALASSGALYTWGWNSHDTLGHDVDDEWIPRPRAVAALDPSDVACASLGGWHVCAADNDGRLFAWGGNEYGQAGVDTGTAGQGVHVSLHLSVPELVPFPAPDGLNANRLQITQVACGGMCSFAVVGRTGEVYTWGQTVGSEKEPARSPVRVPGIKGVTTLAAGMFHALALQEDGRVFSWGNGDYGQLGLGRPGNEDTPTEVEALSRAGVRSVAAGGWHSAAVTAGGVCYVWGRGEYGRLGLGDGDCADKQRPVELTLGSWGGDNREGGGRGGSVPRIVEAALGGTHSCLLDESGRVYSFGRNSLGRLGRAVSGKWSGDPAPVHFPPAPGGGAWRVTSVCAGGRHTMATARVRSKERLDAEEAAASASGGSRPRSPLLSQSPSRRTSISAQQ</sequence>